<organism evidence="1 2">
    <name type="scientific">Peribacillus simplex</name>
    <dbReference type="NCBI Taxonomy" id="1478"/>
    <lineage>
        <taxon>Bacteria</taxon>
        <taxon>Bacillati</taxon>
        <taxon>Bacillota</taxon>
        <taxon>Bacilli</taxon>
        <taxon>Bacillales</taxon>
        <taxon>Bacillaceae</taxon>
        <taxon>Peribacillus</taxon>
    </lineage>
</organism>
<evidence type="ECO:0000313" key="1">
    <source>
        <dbReference type="EMBL" id="SIQ78578.1"/>
    </source>
</evidence>
<reference evidence="1 2" key="1">
    <citation type="submission" date="2017-01" db="EMBL/GenBank/DDBJ databases">
        <authorList>
            <person name="Varghese N."/>
            <person name="Submissions S."/>
        </authorList>
    </citation>
    <scope>NUCLEOTIDE SEQUENCE [LARGE SCALE GENOMIC DNA]</scope>
    <source>
        <strain evidence="1 2">RUG2-6</strain>
    </source>
</reference>
<protein>
    <recommendedName>
        <fullName evidence="3">Lipoprotein</fullName>
    </recommendedName>
</protein>
<evidence type="ECO:0008006" key="3">
    <source>
        <dbReference type="Google" id="ProtNLM"/>
    </source>
</evidence>
<dbReference type="RefSeq" id="WP_076366712.1">
    <property type="nucleotide sequence ID" value="NZ_FTMX01000002.1"/>
</dbReference>
<gene>
    <name evidence="1" type="ORF">SAMN05878482_102223</name>
</gene>
<dbReference type="PROSITE" id="PS51257">
    <property type="entry name" value="PROKAR_LIPOPROTEIN"/>
    <property type="match status" value="1"/>
</dbReference>
<evidence type="ECO:0000313" key="2">
    <source>
        <dbReference type="Proteomes" id="UP000185829"/>
    </source>
</evidence>
<comment type="caution">
    <text evidence="1">The sequence shown here is derived from an EMBL/GenBank/DDBJ whole genome shotgun (WGS) entry which is preliminary data.</text>
</comment>
<dbReference type="Proteomes" id="UP000185829">
    <property type="component" value="Unassembled WGS sequence"/>
</dbReference>
<dbReference type="EMBL" id="FTMX01000002">
    <property type="protein sequence ID" value="SIQ78578.1"/>
    <property type="molecule type" value="Genomic_DNA"/>
</dbReference>
<sequence length="141" mass="15307">MRKLILALTVLMAASGCGKKIPEPENSGVALQGVSTLKAATTVSGIRNSDEDFRVKTFVKGNSVYVECYLKNYGFSESNPEQLATVSVFIDNQKKVDMKTAAFILKDVPNGMHKIKLEVLNGSGEKTGLQKEIEVHITSSI</sequence>
<name>A0A9X8R753_9BACI</name>
<accession>A0A9X8R753</accession>
<dbReference type="AlphaFoldDB" id="A0A9X8R753"/>
<proteinExistence type="predicted"/>